<dbReference type="GO" id="GO:1990879">
    <property type="term" value="C:CST complex"/>
    <property type="evidence" value="ECO:0007669"/>
    <property type="project" value="InterPro"/>
</dbReference>
<dbReference type="Proteomes" id="UP000266188">
    <property type="component" value="Unassembled WGS sequence"/>
</dbReference>
<evidence type="ECO:0000313" key="1">
    <source>
        <dbReference type="EMBL" id="RJE26286.1"/>
    </source>
</evidence>
<evidence type="ECO:0000313" key="2">
    <source>
        <dbReference type="Proteomes" id="UP000266188"/>
    </source>
</evidence>
<dbReference type="InterPro" id="IPR024222">
    <property type="entry name" value="Ten1_fungal"/>
</dbReference>
<reference evidence="2" key="1">
    <citation type="submission" date="2017-02" db="EMBL/GenBank/DDBJ databases">
        <authorList>
            <person name="Tafer H."/>
            <person name="Lopandic K."/>
        </authorList>
    </citation>
    <scope>NUCLEOTIDE SEQUENCE [LARGE SCALE GENOMIC DNA]</scope>
    <source>
        <strain evidence="2">CBS 366.77</strain>
    </source>
</reference>
<protein>
    <submittedName>
        <fullName evidence="1">Uncharacterized protein</fullName>
    </submittedName>
</protein>
<dbReference type="Pfam" id="PF12658">
    <property type="entry name" value="Ten1"/>
    <property type="match status" value="1"/>
</dbReference>
<accession>A0A3A2ZT94</accession>
<dbReference type="EMBL" id="MVGC01000025">
    <property type="protein sequence ID" value="RJE26286.1"/>
    <property type="molecule type" value="Genomic_DNA"/>
</dbReference>
<gene>
    <name evidence="1" type="ORF">PHISCL_01355</name>
</gene>
<proteinExistence type="predicted"/>
<dbReference type="OrthoDB" id="5275361at2759"/>
<organism evidence="1 2">
    <name type="scientific">Aspergillus sclerotialis</name>
    <dbReference type="NCBI Taxonomy" id="2070753"/>
    <lineage>
        <taxon>Eukaryota</taxon>
        <taxon>Fungi</taxon>
        <taxon>Dikarya</taxon>
        <taxon>Ascomycota</taxon>
        <taxon>Pezizomycotina</taxon>
        <taxon>Eurotiomycetes</taxon>
        <taxon>Eurotiomycetidae</taxon>
        <taxon>Eurotiales</taxon>
        <taxon>Aspergillaceae</taxon>
        <taxon>Aspergillus</taxon>
        <taxon>Aspergillus subgen. Polypaecilum</taxon>
    </lineage>
</organism>
<comment type="caution">
    <text evidence="1">The sequence shown here is derived from an EMBL/GenBank/DDBJ whole genome shotgun (WGS) entry which is preliminary data.</text>
</comment>
<dbReference type="GO" id="GO:0043047">
    <property type="term" value="F:single-stranded telomeric DNA binding"/>
    <property type="evidence" value="ECO:0007669"/>
    <property type="project" value="InterPro"/>
</dbReference>
<dbReference type="Gene3D" id="2.40.50.140">
    <property type="entry name" value="Nucleic acid-binding proteins"/>
    <property type="match status" value="1"/>
</dbReference>
<dbReference type="GO" id="GO:0016233">
    <property type="term" value="P:telomere capping"/>
    <property type="evidence" value="ECO:0007669"/>
    <property type="project" value="InterPro"/>
</dbReference>
<keyword evidence="2" id="KW-1185">Reference proteome</keyword>
<dbReference type="InterPro" id="IPR012340">
    <property type="entry name" value="NA-bd_OB-fold"/>
</dbReference>
<dbReference type="AlphaFoldDB" id="A0A3A2ZT94"/>
<sequence>MILISVRTYNISTGHLTLEHNYPRSKTGPAVVSVDINAVLESVTAEELRVGSWVNVIGYVRDTIHLPLSGKDEVTSNSKRSVYIEAIMVFQAGPVALAEYERILREARNVDRRLRQLH</sequence>
<name>A0A3A2ZT94_9EURO</name>